<dbReference type="InterPro" id="IPR014048">
    <property type="entry name" value="MethylDNA_cys_MeTrfase_DNA-bd"/>
</dbReference>
<evidence type="ECO:0000256" key="1">
    <source>
        <dbReference type="ARBA" id="ARBA00001286"/>
    </source>
</evidence>
<protein>
    <recommendedName>
        <fullName evidence="3">methylated-DNA--[protein]-cysteine S-methyltransferase</fullName>
        <ecNumber evidence="3">2.1.1.63</ecNumber>
    </recommendedName>
</protein>
<evidence type="ECO:0000256" key="3">
    <source>
        <dbReference type="ARBA" id="ARBA00011918"/>
    </source>
</evidence>
<evidence type="ECO:0000313" key="10">
    <source>
        <dbReference type="EMBL" id="GAI91652.1"/>
    </source>
</evidence>
<comment type="caution">
    <text evidence="10">The sequence shown here is derived from an EMBL/GenBank/DDBJ whole genome shotgun (WGS) entry which is preliminary data.</text>
</comment>
<dbReference type="InterPro" id="IPR036388">
    <property type="entry name" value="WH-like_DNA-bd_sf"/>
</dbReference>
<dbReference type="Gene3D" id="1.10.10.10">
    <property type="entry name" value="Winged helix-like DNA-binding domain superfamily/Winged helix DNA-binding domain"/>
    <property type="match status" value="1"/>
</dbReference>
<dbReference type="FunFam" id="1.10.10.10:FF:000214">
    <property type="entry name" value="Methylated-DNA--protein-cysteine methyltransferase"/>
    <property type="match status" value="1"/>
</dbReference>
<dbReference type="EMBL" id="BARW01017810">
    <property type="protein sequence ID" value="GAI91652.1"/>
    <property type="molecule type" value="Genomic_DNA"/>
</dbReference>
<feature type="domain" description="Methylated-DNA-[protein]-cysteine S-methyltransferase DNA binding" evidence="9">
    <location>
        <begin position="91"/>
        <end position="170"/>
    </location>
</feature>
<dbReference type="PANTHER" id="PTHR10815">
    <property type="entry name" value="METHYLATED-DNA--PROTEIN-CYSTEINE METHYLTRANSFERASE"/>
    <property type="match status" value="1"/>
</dbReference>
<organism evidence="10">
    <name type="scientific">marine sediment metagenome</name>
    <dbReference type="NCBI Taxonomy" id="412755"/>
    <lineage>
        <taxon>unclassified sequences</taxon>
        <taxon>metagenomes</taxon>
        <taxon>ecological metagenomes</taxon>
    </lineage>
</organism>
<comment type="catalytic activity">
    <reaction evidence="1">
        <text>a 4-O-methyl-thymidine in DNA + L-cysteinyl-[protein] = a thymidine in DNA + S-methyl-L-cysteinyl-[protein]</text>
        <dbReference type="Rhea" id="RHEA:53428"/>
        <dbReference type="Rhea" id="RHEA-COMP:10131"/>
        <dbReference type="Rhea" id="RHEA-COMP:10132"/>
        <dbReference type="Rhea" id="RHEA-COMP:13555"/>
        <dbReference type="Rhea" id="RHEA-COMP:13556"/>
        <dbReference type="ChEBI" id="CHEBI:29950"/>
        <dbReference type="ChEBI" id="CHEBI:82612"/>
        <dbReference type="ChEBI" id="CHEBI:137386"/>
        <dbReference type="ChEBI" id="CHEBI:137387"/>
        <dbReference type="EC" id="2.1.1.63"/>
    </reaction>
</comment>
<evidence type="ECO:0000259" key="9">
    <source>
        <dbReference type="Pfam" id="PF01035"/>
    </source>
</evidence>
<sequence length="186" mass="20712">MIDSTFYLIAPSIFGTFGIIWREFGKNPKVYRIILSNKQISAFKLAQNTFPTACQSSNPLILTFAKLIQGFLSGQAVEFDLKLLALETCSEFQRRVLFAEYGIPRGWVSTYGRIGKQIGVNNGARAVGSALAHNPFPIVIPCHRAIRSDYKLGGYQGGVEMKSALLKNEGFKISKSGKVITKRFYY</sequence>
<dbReference type="GO" id="GO:0006281">
    <property type="term" value="P:DNA repair"/>
    <property type="evidence" value="ECO:0007669"/>
    <property type="project" value="UniProtKB-KW"/>
</dbReference>
<evidence type="ECO:0000256" key="6">
    <source>
        <dbReference type="ARBA" id="ARBA00022763"/>
    </source>
</evidence>
<dbReference type="EC" id="2.1.1.63" evidence="3"/>
<name>X1SF58_9ZZZZ</name>
<keyword evidence="4" id="KW-0489">Methyltransferase</keyword>
<reference evidence="10" key="1">
    <citation type="journal article" date="2014" name="Front. Microbiol.">
        <title>High frequency of phylogenetically diverse reductive dehalogenase-homologous genes in deep subseafloor sedimentary metagenomes.</title>
        <authorList>
            <person name="Kawai M."/>
            <person name="Futagami T."/>
            <person name="Toyoda A."/>
            <person name="Takaki Y."/>
            <person name="Nishi S."/>
            <person name="Hori S."/>
            <person name="Arai W."/>
            <person name="Tsubouchi T."/>
            <person name="Morono Y."/>
            <person name="Uchiyama I."/>
            <person name="Ito T."/>
            <person name="Fujiyama A."/>
            <person name="Inagaki F."/>
            <person name="Takami H."/>
        </authorList>
    </citation>
    <scope>NUCLEOTIDE SEQUENCE</scope>
    <source>
        <strain evidence="10">Expedition CK06-06</strain>
    </source>
</reference>
<dbReference type="GO" id="GO:0003908">
    <property type="term" value="F:methylated-DNA-[protein]-cysteine S-methyltransferase activity"/>
    <property type="evidence" value="ECO:0007669"/>
    <property type="project" value="UniProtKB-EC"/>
</dbReference>
<comment type="catalytic activity">
    <reaction evidence="8">
        <text>a 6-O-methyl-2'-deoxyguanosine in DNA + L-cysteinyl-[protein] = S-methyl-L-cysteinyl-[protein] + a 2'-deoxyguanosine in DNA</text>
        <dbReference type="Rhea" id="RHEA:24000"/>
        <dbReference type="Rhea" id="RHEA-COMP:10131"/>
        <dbReference type="Rhea" id="RHEA-COMP:10132"/>
        <dbReference type="Rhea" id="RHEA-COMP:11367"/>
        <dbReference type="Rhea" id="RHEA-COMP:11368"/>
        <dbReference type="ChEBI" id="CHEBI:29950"/>
        <dbReference type="ChEBI" id="CHEBI:82612"/>
        <dbReference type="ChEBI" id="CHEBI:85445"/>
        <dbReference type="ChEBI" id="CHEBI:85448"/>
        <dbReference type="EC" id="2.1.1.63"/>
    </reaction>
</comment>
<dbReference type="PANTHER" id="PTHR10815:SF13">
    <property type="entry name" value="METHYLATED-DNA--PROTEIN-CYSTEINE METHYLTRANSFERASE"/>
    <property type="match status" value="1"/>
</dbReference>
<dbReference type="Pfam" id="PF01035">
    <property type="entry name" value="DNA_binding_1"/>
    <property type="match status" value="1"/>
</dbReference>
<proteinExistence type="inferred from homology"/>
<dbReference type="GO" id="GO:0032259">
    <property type="term" value="P:methylation"/>
    <property type="evidence" value="ECO:0007669"/>
    <property type="project" value="UniProtKB-KW"/>
</dbReference>
<dbReference type="InterPro" id="IPR036217">
    <property type="entry name" value="MethylDNA_cys_MeTrfase_DNAb"/>
</dbReference>
<comment type="similarity">
    <text evidence="2">Belongs to the MGMT family.</text>
</comment>
<accession>X1SF58</accession>
<keyword evidence="6" id="KW-0227">DNA damage</keyword>
<evidence type="ECO:0000256" key="4">
    <source>
        <dbReference type="ARBA" id="ARBA00022603"/>
    </source>
</evidence>
<gene>
    <name evidence="10" type="ORF">S12H4_30662</name>
</gene>
<dbReference type="CDD" id="cd06445">
    <property type="entry name" value="ATase"/>
    <property type="match status" value="1"/>
</dbReference>
<keyword evidence="5" id="KW-0808">Transferase</keyword>
<keyword evidence="7" id="KW-0234">DNA repair</keyword>
<evidence type="ECO:0000256" key="2">
    <source>
        <dbReference type="ARBA" id="ARBA00008711"/>
    </source>
</evidence>
<dbReference type="AlphaFoldDB" id="X1SF58"/>
<evidence type="ECO:0000256" key="5">
    <source>
        <dbReference type="ARBA" id="ARBA00022679"/>
    </source>
</evidence>
<evidence type="ECO:0000256" key="7">
    <source>
        <dbReference type="ARBA" id="ARBA00023204"/>
    </source>
</evidence>
<dbReference type="NCBIfam" id="TIGR00589">
    <property type="entry name" value="ogt"/>
    <property type="match status" value="1"/>
</dbReference>
<evidence type="ECO:0000256" key="8">
    <source>
        <dbReference type="ARBA" id="ARBA00049348"/>
    </source>
</evidence>
<dbReference type="SUPFAM" id="SSF46767">
    <property type="entry name" value="Methylated DNA-protein cysteine methyltransferase, C-terminal domain"/>
    <property type="match status" value="1"/>
</dbReference>